<evidence type="ECO:0000256" key="4">
    <source>
        <dbReference type="ARBA" id="ARBA00023163"/>
    </source>
</evidence>
<dbReference type="EMBL" id="AAUJ02000001">
    <property type="protein sequence ID" value="EED67168.1"/>
    <property type="molecule type" value="Genomic_DNA"/>
</dbReference>
<dbReference type="Proteomes" id="UP000003039">
    <property type="component" value="Unassembled WGS sequence"/>
</dbReference>
<dbReference type="SUPFAM" id="SSF53850">
    <property type="entry name" value="Periplasmic binding protein-like II"/>
    <property type="match status" value="1"/>
</dbReference>
<name>B7WRI3_COMTK</name>
<dbReference type="Pfam" id="PF03466">
    <property type="entry name" value="LysR_substrate"/>
    <property type="match status" value="1"/>
</dbReference>
<evidence type="ECO:0000313" key="6">
    <source>
        <dbReference type="EMBL" id="EED67168.1"/>
    </source>
</evidence>
<evidence type="ECO:0000256" key="2">
    <source>
        <dbReference type="ARBA" id="ARBA00023015"/>
    </source>
</evidence>
<dbReference type="SUPFAM" id="SSF46785">
    <property type="entry name" value="Winged helix' DNA-binding domain"/>
    <property type="match status" value="1"/>
</dbReference>
<proteinExistence type="inferred from homology"/>
<dbReference type="RefSeq" id="WP_003054580.1">
    <property type="nucleotide sequence ID" value="NZ_AAUJ02000001.1"/>
</dbReference>
<dbReference type="InterPro" id="IPR036388">
    <property type="entry name" value="WH-like_DNA-bd_sf"/>
</dbReference>
<dbReference type="PRINTS" id="PR00039">
    <property type="entry name" value="HTHLYSR"/>
</dbReference>
<dbReference type="PROSITE" id="PS50931">
    <property type="entry name" value="HTH_LYSR"/>
    <property type="match status" value="1"/>
</dbReference>
<reference evidence="6 7" key="1">
    <citation type="journal article" date="2004" name="Appl. Environ. Microbiol.">
        <title>Mineralization of individual congeners of linear alkylbenzenesulfonate by defined pairs of heterotrophic bacteria.</title>
        <authorList>
            <person name="Schleheck D."/>
            <person name="Knepper T.P."/>
            <person name="Fischer K."/>
            <person name="Cook A.M."/>
        </authorList>
    </citation>
    <scope>NUCLEOTIDE SEQUENCE [LARGE SCALE GENOMIC DNA]</scope>
    <source>
        <strain evidence="7">DSM 14576 / KF-1</strain>
    </source>
</reference>
<dbReference type="Pfam" id="PF00126">
    <property type="entry name" value="HTH_1"/>
    <property type="match status" value="1"/>
</dbReference>
<comment type="caution">
    <text evidence="6">The sequence shown here is derived from an EMBL/GenBank/DDBJ whole genome shotgun (WGS) entry which is preliminary data.</text>
</comment>
<dbReference type="PANTHER" id="PTHR30346:SF17">
    <property type="entry name" value="LYSR FAMILY TRANSCRIPTIONAL REGULATOR"/>
    <property type="match status" value="1"/>
</dbReference>
<dbReference type="Gene3D" id="3.40.190.10">
    <property type="entry name" value="Periplasmic binding protein-like II"/>
    <property type="match status" value="2"/>
</dbReference>
<keyword evidence="3" id="KW-0238">DNA-binding</keyword>
<dbReference type="Gene3D" id="1.10.10.10">
    <property type="entry name" value="Winged helix-like DNA-binding domain superfamily/Winged helix DNA-binding domain"/>
    <property type="match status" value="1"/>
</dbReference>
<protein>
    <submittedName>
        <fullName evidence="6">Transcriptional regulator, LysR family</fullName>
    </submittedName>
</protein>
<dbReference type="FunFam" id="1.10.10.10:FF:000001">
    <property type="entry name" value="LysR family transcriptional regulator"/>
    <property type="match status" value="1"/>
</dbReference>
<accession>B7WRI3</accession>
<sequence length="307" mass="33287">MMDLKRIRNFVTLAEAGSFRRASERLHLAQPPLSVSIQKLEAELGTRLFDRGPAGVTLTVAGESVLREAKRLLFFERQVITAAHDAISGIGGTLRIGFVGTTTFGMLQRLLPAYRAQYPAVELKLQEAPSVSIVEQLEHGSLDLGLVRAPVMAATSTTLVSLERESLIAALPKDHFLAKHTAIRLNDLSGEAFLMYAEGAATSLRSLVMAACQRAGFIPRITQEATQVQTILALVESGLGVALVPSVMRRYASDVIAYREISDLGHDSWMGLSLAYMADAEPPAAVKFREVALQTMATEVAPENRSI</sequence>
<dbReference type="PANTHER" id="PTHR30346">
    <property type="entry name" value="TRANSCRIPTIONAL DUAL REGULATOR HCAR-RELATED"/>
    <property type="match status" value="1"/>
</dbReference>
<dbReference type="InterPro" id="IPR036390">
    <property type="entry name" value="WH_DNA-bd_sf"/>
</dbReference>
<comment type="similarity">
    <text evidence="1">Belongs to the LysR transcriptional regulatory family.</text>
</comment>
<dbReference type="GO" id="GO:0032993">
    <property type="term" value="C:protein-DNA complex"/>
    <property type="evidence" value="ECO:0007669"/>
    <property type="project" value="TreeGrafter"/>
</dbReference>
<dbReference type="GO" id="GO:0003700">
    <property type="term" value="F:DNA-binding transcription factor activity"/>
    <property type="evidence" value="ECO:0007669"/>
    <property type="project" value="InterPro"/>
</dbReference>
<dbReference type="AlphaFoldDB" id="B7WRI3"/>
<evidence type="ECO:0000256" key="3">
    <source>
        <dbReference type="ARBA" id="ARBA00023125"/>
    </source>
</evidence>
<evidence type="ECO:0000259" key="5">
    <source>
        <dbReference type="PROSITE" id="PS50931"/>
    </source>
</evidence>
<organism evidence="6 7">
    <name type="scientific">Comamonas testosteroni (strain DSM 14576 / KF-1)</name>
    <name type="common">Pseudomonas testosteroni</name>
    <dbReference type="NCBI Taxonomy" id="399795"/>
    <lineage>
        <taxon>Bacteria</taxon>
        <taxon>Pseudomonadati</taxon>
        <taxon>Pseudomonadota</taxon>
        <taxon>Betaproteobacteria</taxon>
        <taxon>Burkholderiales</taxon>
        <taxon>Comamonadaceae</taxon>
        <taxon>Comamonas</taxon>
    </lineage>
</organism>
<keyword evidence="4" id="KW-0804">Transcription</keyword>
<keyword evidence="2" id="KW-0805">Transcription regulation</keyword>
<dbReference type="CDD" id="cd08414">
    <property type="entry name" value="PBP2_LTTR_aromatics_like"/>
    <property type="match status" value="1"/>
</dbReference>
<dbReference type="InterPro" id="IPR005119">
    <property type="entry name" value="LysR_subst-bd"/>
</dbReference>
<dbReference type="eggNOG" id="COG0583">
    <property type="taxonomic scope" value="Bacteria"/>
</dbReference>
<evidence type="ECO:0000313" key="7">
    <source>
        <dbReference type="Proteomes" id="UP000003039"/>
    </source>
</evidence>
<dbReference type="InterPro" id="IPR000847">
    <property type="entry name" value="LysR_HTH_N"/>
</dbReference>
<gene>
    <name evidence="6" type="ORF">CtesDRAFT_PD2114</name>
</gene>
<dbReference type="GO" id="GO:0003677">
    <property type="term" value="F:DNA binding"/>
    <property type="evidence" value="ECO:0007669"/>
    <property type="project" value="UniProtKB-KW"/>
</dbReference>
<feature type="domain" description="HTH lysR-type" evidence="5">
    <location>
        <begin position="2"/>
        <end position="59"/>
    </location>
</feature>
<evidence type="ECO:0000256" key="1">
    <source>
        <dbReference type="ARBA" id="ARBA00009437"/>
    </source>
</evidence>